<keyword evidence="3 5" id="KW-0687">Ribonucleoprotein</keyword>
<dbReference type="EMBL" id="CP146843">
    <property type="protein sequence ID" value="WYY26200.1"/>
    <property type="molecule type" value="Genomic_DNA"/>
</dbReference>
<protein>
    <recommendedName>
        <fullName evidence="4 5">Small ribosomal subunit protein uS8</fullName>
    </recommendedName>
</protein>
<keyword evidence="2 5" id="KW-0689">Ribosomal protein</keyword>
<evidence type="ECO:0000256" key="4">
    <source>
        <dbReference type="ARBA" id="ARBA00035258"/>
    </source>
</evidence>
<name>A0ABZ2UB61_ASHYP</name>
<dbReference type="Proteomes" id="UP001484199">
    <property type="component" value="Chromosome"/>
</dbReference>
<keyword evidence="8" id="KW-1185">Reference proteome</keyword>
<reference evidence="7" key="1">
    <citation type="submission" date="2024-03" db="EMBL/GenBank/DDBJ databases">
        <title>The Complete Genome of 'Candidatus Phytoplasma fraxini' AshY1 from the Ash Yellows Group.</title>
        <authorList>
            <person name="Boehm J.W."/>
            <person name="Huettel B."/>
            <person name="Schneider B."/>
            <person name="Kube M."/>
        </authorList>
    </citation>
    <scope>NUCLEOTIDE SEQUENCE [LARGE SCALE GENOMIC DNA]</scope>
    <source>
        <strain evidence="7">AshY1</strain>
    </source>
</reference>
<dbReference type="HAMAP" id="MF_01302_B">
    <property type="entry name" value="Ribosomal_uS8_B"/>
    <property type="match status" value="1"/>
</dbReference>
<dbReference type="GO" id="GO:0005840">
    <property type="term" value="C:ribosome"/>
    <property type="evidence" value="ECO:0007669"/>
    <property type="project" value="UniProtKB-KW"/>
</dbReference>
<gene>
    <name evidence="5" type="primary">rpsH</name>
    <name evidence="7" type="ORF">AshY1_00440</name>
</gene>
<keyword evidence="5" id="KW-0694">RNA-binding</keyword>
<accession>A0ABZ2UB61</accession>
<evidence type="ECO:0000256" key="1">
    <source>
        <dbReference type="ARBA" id="ARBA00006471"/>
    </source>
</evidence>
<sequence length="124" mass="14012">MITNPIADLLTRIRNANIMYHNTVTVPVSKLKIKMLEVIKQEGFIRNFYLDNSKRNIIINLKYNGKNQRTIVGLRRVSNQVSVKNIPRVLNGLGIALISTSKGILTDYEALSQNVGGEVLAYIW</sequence>
<dbReference type="NCBIfam" id="NF001109">
    <property type="entry name" value="PRK00136.1"/>
    <property type="match status" value="1"/>
</dbReference>
<dbReference type="InterPro" id="IPR000630">
    <property type="entry name" value="Ribosomal_uS8"/>
</dbReference>
<keyword evidence="5" id="KW-0699">rRNA-binding</keyword>
<dbReference type="InterPro" id="IPR047863">
    <property type="entry name" value="Ribosomal_uS8_CS"/>
</dbReference>
<comment type="subunit">
    <text evidence="5">Part of the 30S ribosomal subunit. Contacts proteins S5 and S12.</text>
</comment>
<dbReference type="PROSITE" id="PS00053">
    <property type="entry name" value="RIBOSOMAL_S8"/>
    <property type="match status" value="1"/>
</dbReference>
<dbReference type="PANTHER" id="PTHR11758">
    <property type="entry name" value="40S RIBOSOMAL PROTEIN S15A"/>
    <property type="match status" value="1"/>
</dbReference>
<evidence type="ECO:0000313" key="7">
    <source>
        <dbReference type="EMBL" id="WYY26200.1"/>
    </source>
</evidence>
<proteinExistence type="inferred from homology"/>
<organism evidence="7 8">
    <name type="scientific">Ash yellows phytoplasma</name>
    <dbReference type="NCBI Taxonomy" id="35780"/>
    <lineage>
        <taxon>Bacteria</taxon>
        <taxon>Bacillati</taxon>
        <taxon>Mycoplasmatota</taxon>
        <taxon>Mollicutes</taxon>
        <taxon>Acholeplasmatales</taxon>
        <taxon>Acholeplasmataceae</taxon>
        <taxon>Candidatus Phytoplasma</taxon>
        <taxon>16SrVII (Ash yellows group)</taxon>
    </lineage>
</organism>
<comment type="function">
    <text evidence="5">One of the primary rRNA binding proteins, it binds directly to 16S rRNA central domain where it helps coordinate assembly of the platform of the 30S subunit.</text>
</comment>
<evidence type="ECO:0000256" key="6">
    <source>
        <dbReference type="RuleBase" id="RU003660"/>
    </source>
</evidence>
<dbReference type="RefSeq" id="WP_341266610.1">
    <property type="nucleotide sequence ID" value="NZ_CP146843.1"/>
</dbReference>
<dbReference type="Gene3D" id="3.30.1490.10">
    <property type="match status" value="1"/>
</dbReference>
<dbReference type="InterPro" id="IPR035987">
    <property type="entry name" value="Ribosomal_uS8_sf"/>
</dbReference>
<dbReference type="Gene3D" id="3.30.1370.30">
    <property type="match status" value="1"/>
</dbReference>
<comment type="similarity">
    <text evidence="1 5 6">Belongs to the universal ribosomal protein uS8 family.</text>
</comment>
<dbReference type="Pfam" id="PF00410">
    <property type="entry name" value="Ribosomal_S8"/>
    <property type="match status" value="1"/>
</dbReference>
<evidence type="ECO:0000256" key="3">
    <source>
        <dbReference type="ARBA" id="ARBA00023274"/>
    </source>
</evidence>
<evidence type="ECO:0000256" key="5">
    <source>
        <dbReference type="HAMAP-Rule" id="MF_01302"/>
    </source>
</evidence>
<dbReference type="SUPFAM" id="SSF56047">
    <property type="entry name" value="Ribosomal protein S8"/>
    <property type="match status" value="1"/>
</dbReference>
<evidence type="ECO:0000313" key="8">
    <source>
        <dbReference type="Proteomes" id="UP001484199"/>
    </source>
</evidence>
<evidence type="ECO:0000256" key="2">
    <source>
        <dbReference type="ARBA" id="ARBA00022980"/>
    </source>
</evidence>